<feature type="transmembrane region" description="Helical" evidence="1">
    <location>
        <begin position="161"/>
        <end position="184"/>
    </location>
</feature>
<protein>
    <submittedName>
        <fullName evidence="2">EpsG family protein</fullName>
    </submittedName>
</protein>
<feature type="transmembrane region" description="Helical" evidence="1">
    <location>
        <begin position="345"/>
        <end position="365"/>
    </location>
</feature>
<dbReference type="InterPro" id="IPR049458">
    <property type="entry name" value="EpsG-like"/>
</dbReference>
<organism evidence="2 3">
    <name type="scientific">Oceanobacillus halophilus</name>
    <dbReference type="NCBI Taxonomy" id="930130"/>
    <lineage>
        <taxon>Bacteria</taxon>
        <taxon>Bacillati</taxon>
        <taxon>Bacillota</taxon>
        <taxon>Bacilli</taxon>
        <taxon>Bacillales</taxon>
        <taxon>Bacillaceae</taxon>
        <taxon>Oceanobacillus</taxon>
    </lineage>
</organism>
<feature type="transmembrane region" description="Helical" evidence="1">
    <location>
        <begin position="315"/>
        <end position="333"/>
    </location>
</feature>
<gene>
    <name evidence="2" type="ORF">D8M06_07815</name>
</gene>
<keyword evidence="1" id="KW-1133">Transmembrane helix</keyword>
<keyword evidence="3" id="KW-1185">Reference proteome</keyword>
<accession>A0A495A400</accession>
<dbReference type="Proteomes" id="UP000269301">
    <property type="component" value="Unassembled WGS sequence"/>
</dbReference>
<dbReference type="Pfam" id="PF14897">
    <property type="entry name" value="EpsG"/>
    <property type="match status" value="1"/>
</dbReference>
<feature type="transmembrane region" description="Helical" evidence="1">
    <location>
        <begin position="27"/>
        <end position="46"/>
    </location>
</feature>
<feature type="transmembrane region" description="Helical" evidence="1">
    <location>
        <begin position="289"/>
        <end position="309"/>
    </location>
</feature>
<feature type="transmembrane region" description="Helical" evidence="1">
    <location>
        <begin position="239"/>
        <end position="258"/>
    </location>
</feature>
<evidence type="ECO:0000313" key="3">
    <source>
        <dbReference type="Proteomes" id="UP000269301"/>
    </source>
</evidence>
<name>A0A495A400_9BACI</name>
<comment type="caution">
    <text evidence="2">The sequence shown here is derived from an EMBL/GenBank/DDBJ whole genome shotgun (WGS) entry which is preliminary data.</text>
</comment>
<feature type="transmembrane region" description="Helical" evidence="1">
    <location>
        <begin position="84"/>
        <end position="105"/>
    </location>
</feature>
<evidence type="ECO:0000256" key="1">
    <source>
        <dbReference type="SAM" id="Phobius"/>
    </source>
</evidence>
<dbReference type="EMBL" id="RBZP01000004">
    <property type="protein sequence ID" value="RKQ34278.1"/>
    <property type="molecule type" value="Genomic_DNA"/>
</dbReference>
<keyword evidence="1" id="KW-0812">Transmembrane</keyword>
<proteinExistence type="predicted"/>
<reference evidence="2 3" key="1">
    <citation type="journal article" date="2016" name="Int. J. Syst. Evol. Microbiol.">
        <title>Oceanobacillus halophilus sp. nov., a novel moderately halophilic bacterium from a hypersaline lake.</title>
        <authorList>
            <person name="Amoozegar M.A."/>
            <person name="Bagheri M."/>
            <person name="Makhdoumi A."/>
            <person name="Nikou M.M."/>
            <person name="Fazeli S.A.S."/>
            <person name="Schumann P."/>
            <person name="Sproer C."/>
            <person name="Sanchez-Porro C."/>
            <person name="Ventosa A."/>
        </authorList>
    </citation>
    <scope>NUCLEOTIDE SEQUENCE [LARGE SCALE GENOMIC DNA]</scope>
    <source>
        <strain evidence="2 3">DSM 23996</strain>
    </source>
</reference>
<sequence>MTLILYLFFILTNLINAYKKRTSKGLAITTLVFIFILMGGSGVNYLGQNDYVNYKIDYETASNQGLMDSKEIGYMLLLKFGNILNLDFFTFRLIILGICLIVIYFGVIKRYSYNSNYILLAYMLYPMIIDSEQFRNFIALTILLYGIRFLGSYKIKNKIKFLLTIIIASSIHVSFALYIVLLLVDLKNKKILVKGIALSALIFALIVFLNNNQIPFISSIQNLIGVDKFTSYTDKKTEYGFLIPFTLHTFNFLLALWAKNIIYNKVNSNITTYEQLNALQKERTGQSDISFINMIFYVNIIGFLFFPLFMTSLHFYRIVRNLMLLNFISYSIVSSYLKKDSALKLLFNLCILTSILMWLFLDLFITTSPERLIYQFFNRNYFLN</sequence>
<keyword evidence="1" id="KW-0472">Membrane</keyword>
<evidence type="ECO:0000313" key="2">
    <source>
        <dbReference type="EMBL" id="RKQ34278.1"/>
    </source>
</evidence>
<feature type="transmembrane region" description="Helical" evidence="1">
    <location>
        <begin position="136"/>
        <end position="155"/>
    </location>
</feature>
<dbReference type="AlphaFoldDB" id="A0A495A400"/>
<feature type="transmembrane region" description="Helical" evidence="1">
    <location>
        <begin position="191"/>
        <end position="209"/>
    </location>
</feature>